<dbReference type="NCBIfam" id="TIGR04215">
    <property type="entry name" value="choice_anch_A"/>
    <property type="match status" value="1"/>
</dbReference>
<evidence type="ECO:0000259" key="2">
    <source>
        <dbReference type="Pfam" id="PF07589"/>
    </source>
</evidence>
<proteinExistence type="predicted"/>
<evidence type="ECO:0000259" key="3">
    <source>
        <dbReference type="Pfam" id="PF20597"/>
    </source>
</evidence>
<feature type="chain" id="PRO_5033033730" evidence="1">
    <location>
        <begin position="25"/>
        <end position="348"/>
    </location>
</feature>
<accession>A0A840G2M6</accession>
<keyword evidence="1" id="KW-0732">Signal</keyword>
<dbReference type="Pfam" id="PF07589">
    <property type="entry name" value="PEP-CTERM"/>
    <property type="match status" value="1"/>
</dbReference>
<dbReference type="Proteomes" id="UP000587070">
    <property type="component" value="Unassembled WGS sequence"/>
</dbReference>
<dbReference type="OrthoDB" id="8718058at2"/>
<keyword evidence="5" id="KW-1185">Reference proteome</keyword>
<feature type="domain" description="Ice-binding protein C-terminal" evidence="2">
    <location>
        <begin position="320"/>
        <end position="342"/>
    </location>
</feature>
<dbReference type="InterPro" id="IPR013424">
    <property type="entry name" value="Ice-binding_C"/>
</dbReference>
<evidence type="ECO:0000313" key="4">
    <source>
        <dbReference type="EMBL" id="MBB4248574.1"/>
    </source>
</evidence>
<comment type="caution">
    <text evidence="4">The sequence shown here is derived from an EMBL/GenBank/DDBJ whole genome shotgun (WGS) entry which is preliminary data.</text>
</comment>
<feature type="domain" description="Choice-of-anchor A" evidence="3">
    <location>
        <begin position="30"/>
        <end position="308"/>
    </location>
</feature>
<sequence length="348" mass="35008">MKLVTTSSLVALFVSQFLCAGAQAAPLSALEVLQQFNLVAFGSVNSTSHVDGRTYVGGSVAGGEYAGHPSSTPASAYAGLTVGGSASGVTVNGLGAVIGGSIANSTINSGSAAVLGSSSNVNFNGGAYVAGSASGTNFNGSGRINDLSSNATLQSEVAAATSTNFRSVLSGLSDQLSQLSSTGSSVTIDGNRAVFTALANASGIAVFDLTGIDTTLFKLAEFAFDTKGAKTIIFNTDEKTYNISANFLGGSASLVGAVAIWNFYNATSLTLNNQFGGAILATDAALTNFNNIEGTVVVNSLTQRGEIHQQSLTAPVSDQQVPEPGSLALLLGALAVLAARRKYASAHH</sequence>
<protein>
    <submittedName>
        <fullName evidence="4">Choice-of-anchor A domain-containing protein</fullName>
    </submittedName>
</protein>
<organism evidence="4 5">
    <name type="scientific">Rhodocyclus tenuis</name>
    <name type="common">Rhodospirillum tenue</name>
    <dbReference type="NCBI Taxonomy" id="1066"/>
    <lineage>
        <taxon>Bacteria</taxon>
        <taxon>Pseudomonadati</taxon>
        <taxon>Pseudomonadota</taxon>
        <taxon>Betaproteobacteria</taxon>
        <taxon>Rhodocyclales</taxon>
        <taxon>Rhodocyclaceae</taxon>
        <taxon>Rhodocyclus</taxon>
    </lineage>
</organism>
<dbReference type="RefSeq" id="WP_153114799.1">
    <property type="nucleotide sequence ID" value="NZ_JACIGE010000012.1"/>
</dbReference>
<evidence type="ECO:0000256" key="1">
    <source>
        <dbReference type="SAM" id="SignalP"/>
    </source>
</evidence>
<evidence type="ECO:0000313" key="5">
    <source>
        <dbReference type="Proteomes" id="UP000587070"/>
    </source>
</evidence>
<name>A0A840G2M6_RHOTE</name>
<dbReference type="EMBL" id="JACIGE010000012">
    <property type="protein sequence ID" value="MBB4248574.1"/>
    <property type="molecule type" value="Genomic_DNA"/>
</dbReference>
<dbReference type="NCBIfam" id="TIGR02595">
    <property type="entry name" value="PEP_CTERM"/>
    <property type="match status" value="1"/>
</dbReference>
<dbReference type="Pfam" id="PF20597">
    <property type="entry name" value="pAdhesive_15"/>
    <property type="match status" value="1"/>
</dbReference>
<dbReference type="InterPro" id="IPR026588">
    <property type="entry name" value="Choice_anch_A"/>
</dbReference>
<dbReference type="AlphaFoldDB" id="A0A840G2M6"/>
<gene>
    <name evidence="4" type="ORF">GGD90_002973</name>
</gene>
<feature type="signal peptide" evidence="1">
    <location>
        <begin position="1"/>
        <end position="24"/>
    </location>
</feature>
<reference evidence="4 5" key="1">
    <citation type="submission" date="2020-08" db="EMBL/GenBank/DDBJ databases">
        <title>Genome sequencing of Purple Non-Sulfur Bacteria from various extreme environments.</title>
        <authorList>
            <person name="Mayer M."/>
        </authorList>
    </citation>
    <scope>NUCLEOTIDE SEQUENCE [LARGE SCALE GENOMIC DNA]</scope>
    <source>
        <strain evidence="4 5">2761</strain>
    </source>
</reference>